<dbReference type="Pfam" id="PF11188">
    <property type="entry name" value="DUF2975"/>
    <property type="match status" value="1"/>
</dbReference>
<keyword evidence="1" id="KW-1133">Transmembrane helix</keyword>
<feature type="transmembrane region" description="Helical" evidence="1">
    <location>
        <begin position="150"/>
        <end position="175"/>
    </location>
</feature>
<accession>A0A1J4MXS5</accession>
<evidence type="ECO:0008006" key="4">
    <source>
        <dbReference type="Google" id="ProtNLM"/>
    </source>
</evidence>
<evidence type="ECO:0000313" key="3">
    <source>
        <dbReference type="Proteomes" id="UP000033772"/>
    </source>
</evidence>
<dbReference type="Proteomes" id="UP000033772">
    <property type="component" value="Unassembled WGS sequence"/>
</dbReference>
<name>A0A1J4MXS5_9ACTN</name>
<keyword evidence="1" id="KW-0812">Transmembrane</keyword>
<organism evidence="2 3">
    <name type="scientific">Nocardioides luteus</name>
    <dbReference type="NCBI Taxonomy" id="1844"/>
    <lineage>
        <taxon>Bacteria</taxon>
        <taxon>Bacillati</taxon>
        <taxon>Actinomycetota</taxon>
        <taxon>Actinomycetes</taxon>
        <taxon>Propionibacteriales</taxon>
        <taxon>Nocardioidaceae</taxon>
        <taxon>Nocardioides</taxon>
    </lineage>
</organism>
<evidence type="ECO:0000256" key="1">
    <source>
        <dbReference type="SAM" id="Phobius"/>
    </source>
</evidence>
<evidence type="ECO:0000313" key="2">
    <source>
        <dbReference type="EMBL" id="OIJ24140.1"/>
    </source>
</evidence>
<reference evidence="2" key="1">
    <citation type="submission" date="2016-10" db="EMBL/GenBank/DDBJ databases">
        <title>Draft Genome Sequence of Nocardioides luteus Strain BAFB, an Alkane-Degrading Bacterium Isolated from JP-7 Polluted Soil.</title>
        <authorList>
            <person name="Brown L."/>
            <person name="Ruiz O.N."/>
            <person name="Gunasekera T."/>
        </authorList>
    </citation>
    <scope>NUCLEOTIDE SEQUENCE [LARGE SCALE GENOMIC DNA]</scope>
    <source>
        <strain evidence="2">BAFB</strain>
    </source>
</reference>
<keyword evidence="3" id="KW-1185">Reference proteome</keyword>
<feature type="transmembrane region" description="Helical" evidence="1">
    <location>
        <begin position="107"/>
        <end position="130"/>
    </location>
</feature>
<protein>
    <recommendedName>
        <fullName evidence="4">DUF2975 domain-containing protein</fullName>
    </recommendedName>
</protein>
<dbReference type="AlphaFoldDB" id="A0A1J4MXS5"/>
<dbReference type="RefSeq" id="WP_045550482.1">
    <property type="nucleotide sequence ID" value="NZ_JZDQ02000045.1"/>
</dbReference>
<proteinExistence type="predicted"/>
<keyword evidence="1" id="KW-0472">Membrane</keyword>
<dbReference type="STRING" id="1844.UG56_024275"/>
<sequence length="225" mass="24036">MARPSHDERPTSERDALTPLSTLVDVIFMFLVVSVLFLATLVTLNLFGIGDGASFFEFSEDVCVESDSFMVGDDEPPAGTYTKPGSRIMTSGSTFCTHRPSWATQLAASAGGILGATLLFGACLLARRIIKVARRDGIFARKPAASMRTLGWFLLAMSIIVPVGNDIGSSIFIASAAAPELDLTWSTGVGIEPDWSPLILGICALTFSRVMRRGASLQEEVALTI</sequence>
<feature type="transmembrane region" description="Helical" evidence="1">
    <location>
        <begin position="20"/>
        <end position="47"/>
    </location>
</feature>
<dbReference type="InterPro" id="IPR021354">
    <property type="entry name" value="DUF2975"/>
</dbReference>
<comment type="caution">
    <text evidence="2">The sequence shown here is derived from an EMBL/GenBank/DDBJ whole genome shotgun (WGS) entry which is preliminary data.</text>
</comment>
<dbReference type="OrthoDB" id="3524886at2"/>
<dbReference type="EMBL" id="JZDQ02000045">
    <property type="protein sequence ID" value="OIJ24140.1"/>
    <property type="molecule type" value="Genomic_DNA"/>
</dbReference>
<gene>
    <name evidence="2" type="ORF">UG56_024275</name>
</gene>